<name>A0A5B8C688_9MICO</name>
<sequence>MSVDDGVQVLEDELAGLAELLTAPRRGECLMCFTNRMLVEFGCDRTLRWARRYAQLRSPHAYALRRRLARHGAFCDCEIFANGWDVTVPTVRDPEHGAECWPSEVTGCRGVRTGSTQPCSLWALRRRETPLR</sequence>
<accession>A0A5B8C688</accession>
<dbReference type="Pfam" id="PF10905">
    <property type="entry name" value="DUF2695"/>
    <property type="match status" value="1"/>
</dbReference>
<dbReference type="EMBL" id="CP040915">
    <property type="protein sequence ID" value="QDC24845.1"/>
    <property type="molecule type" value="Genomic_DNA"/>
</dbReference>
<evidence type="ECO:0000313" key="1">
    <source>
        <dbReference type="EMBL" id="QDC24845.1"/>
    </source>
</evidence>
<reference evidence="1 2" key="1">
    <citation type="submission" date="2019-05" db="EMBL/GenBank/DDBJ databases">
        <title>Georgenia *** sp. nov., and Georgenia *** sp. nov., isolated from the intestinal contents of plateau pika (Ochotona curzoniae) in the Qinghai-Tibet plateau of China.</title>
        <authorList>
            <person name="Tian Z."/>
        </authorList>
    </citation>
    <scope>NUCLEOTIDE SEQUENCE [LARGE SCALE GENOMIC DNA]</scope>
    <source>
        <strain evidence="1 2">Z443</strain>
    </source>
</reference>
<dbReference type="KEGG" id="gyu:FE374_09670"/>
<evidence type="ECO:0000313" key="2">
    <source>
        <dbReference type="Proteomes" id="UP000314616"/>
    </source>
</evidence>
<dbReference type="OrthoDB" id="4866170at2"/>
<dbReference type="AlphaFoldDB" id="A0A5B8C688"/>
<dbReference type="Proteomes" id="UP000314616">
    <property type="component" value="Chromosome"/>
</dbReference>
<gene>
    <name evidence="1" type="ORF">FE374_09670</name>
</gene>
<dbReference type="InterPro" id="IPR024248">
    <property type="entry name" value="DUF2695"/>
</dbReference>
<organism evidence="1 2">
    <name type="scientific">Georgenia yuyongxinii</name>
    <dbReference type="NCBI Taxonomy" id="2589797"/>
    <lineage>
        <taxon>Bacteria</taxon>
        <taxon>Bacillati</taxon>
        <taxon>Actinomycetota</taxon>
        <taxon>Actinomycetes</taxon>
        <taxon>Micrococcales</taxon>
        <taxon>Bogoriellaceae</taxon>
        <taxon>Georgenia</taxon>
    </lineage>
</organism>
<dbReference type="RefSeq" id="WP_139928595.1">
    <property type="nucleotide sequence ID" value="NZ_CP040915.1"/>
</dbReference>
<proteinExistence type="predicted"/>
<protein>
    <submittedName>
        <fullName evidence="1">DUF2695 domain-containing protein</fullName>
    </submittedName>
</protein>